<dbReference type="SUPFAM" id="SSF54909">
    <property type="entry name" value="Dimeric alpha+beta barrel"/>
    <property type="match status" value="1"/>
</dbReference>
<dbReference type="RefSeq" id="WP_091990311.1">
    <property type="nucleotide sequence ID" value="NZ_FOLO01000060.1"/>
</dbReference>
<reference evidence="8 9" key="1">
    <citation type="submission" date="2016-10" db="EMBL/GenBank/DDBJ databases">
        <authorList>
            <person name="de Groot N.N."/>
        </authorList>
    </citation>
    <scope>NUCLEOTIDE SEQUENCE [LARGE SCALE GENOMIC DNA]</scope>
    <source>
        <strain evidence="8 9">DSM 6059</strain>
    </source>
</reference>
<dbReference type="SMART" id="SM00344">
    <property type="entry name" value="HTH_ASNC"/>
    <property type="match status" value="1"/>
</dbReference>
<dbReference type="GO" id="GO:0006524">
    <property type="term" value="P:alanine catabolic process"/>
    <property type="evidence" value="ECO:0007669"/>
    <property type="project" value="TreeGrafter"/>
</dbReference>
<dbReference type="InterPro" id="IPR036388">
    <property type="entry name" value="WH-like_DNA-bd_sf"/>
</dbReference>
<evidence type="ECO:0000256" key="5">
    <source>
        <dbReference type="ARBA" id="ARBA00023163"/>
    </source>
</evidence>
<dbReference type="PANTHER" id="PTHR30154">
    <property type="entry name" value="LEUCINE-RESPONSIVE REGULATORY PROTEIN"/>
    <property type="match status" value="1"/>
</dbReference>
<dbReference type="PROSITE" id="PS00519">
    <property type="entry name" value="HTH_ASNC_1"/>
    <property type="match status" value="1"/>
</dbReference>
<dbReference type="STRING" id="1123010.SAMN02745724_04607"/>
<comment type="subunit">
    <text evidence="1">Homodimer.</text>
</comment>
<gene>
    <name evidence="8" type="ORF">SAMN02745724_04607</name>
</gene>
<evidence type="ECO:0000256" key="6">
    <source>
        <dbReference type="ARBA" id="ARBA00039227"/>
    </source>
</evidence>
<dbReference type="PANTHER" id="PTHR30154:SF0">
    <property type="entry name" value="LEUCINE-RESPONSIVE REGULATORY PROTEIN"/>
    <property type="match status" value="1"/>
</dbReference>
<keyword evidence="5" id="KW-0804">Transcription</keyword>
<dbReference type="InterPro" id="IPR000485">
    <property type="entry name" value="AsnC-type_HTH_dom"/>
</dbReference>
<dbReference type="PROSITE" id="PS50956">
    <property type="entry name" value="HTH_ASNC_2"/>
    <property type="match status" value="1"/>
</dbReference>
<organism evidence="8 9">
    <name type="scientific">Pseudoalteromonas denitrificans DSM 6059</name>
    <dbReference type="NCBI Taxonomy" id="1123010"/>
    <lineage>
        <taxon>Bacteria</taxon>
        <taxon>Pseudomonadati</taxon>
        <taxon>Pseudomonadota</taxon>
        <taxon>Gammaproteobacteria</taxon>
        <taxon>Alteromonadales</taxon>
        <taxon>Pseudoalteromonadaceae</taxon>
        <taxon>Pseudoalteromonas</taxon>
    </lineage>
</organism>
<keyword evidence="2" id="KW-0805">Transcription regulation</keyword>
<dbReference type="Pfam" id="PF01037">
    <property type="entry name" value="AsnC_trans_reg"/>
    <property type="match status" value="1"/>
</dbReference>
<evidence type="ECO:0000256" key="1">
    <source>
        <dbReference type="ARBA" id="ARBA00011738"/>
    </source>
</evidence>
<dbReference type="SUPFAM" id="SSF46785">
    <property type="entry name" value="Winged helix' DNA-binding domain"/>
    <property type="match status" value="1"/>
</dbReference>
<dbReference type="InterPro" id="IPR019885">
    <property type="entry name" value="Tscrpt_reg_HTH_AsnC-type_CS"/>
</dbReference>
<dbReference type="GO" id="GO:0043565">
    <property type="term" value="F:sequence-specific DNA binding"/>
    <property type="evidence" value="ECO:0007669"/>
    <property type="project" value="InterPro"/>
</dbReference>
<name>A0A1I1SK48_9GAMM</name>
<evidence type="ECO:0000259" key="7">
    <source>
        <dbReference type="PROSITE" id="PS50956"/>
    </source>
</evidence>
<dbReference type="InterPro" id="IPR011008">
    <property type="entry name" value="Dimeric_a/b-barrel"/>
</dbReference>
<evidence type="ECO:0000256" key="2">
    <source>
        <dbReference type="ARBA" id="ARBA00023015"/>
    </source>
</evidence>
<keyword evidence="9" id="KW-1185">Reference proteome</keyword>
<dbReference type="NCBIfam" id="NF008370">
    <property type="entry name" value="PRK11169.1"/>
    <property type="match status" value="1"/>
</dbReference>
<dbReference type="Pfam" id="PF13412">
    <property type="entry name" value="HTH_24"/>
    <property type="match status" value="1"/>
</dbReference>
<dbReference type="GO" id="GO:0005829">
    <property type="term" value="C:cytosol"/>
    <property type="evidence" value="ECO:0007669"/>
    <property type="project" value="TreeGrafter"/>
</dbReference>
<evidence type="ECO:0000256" key="4">
    <source>
        <dbReference type="ARBA" id="ARBA00023159"/>
    </source>
</evidence>
<evidence type="ECO:0000256" key="3">
    <source>
        <dbReference type="ARBA" id="ARBA00023125"/>
    </source>
</evidence>
<dbReference type="InterPro" id="IPR019888">
    <property type="entry name" value="Tscrpt_reg_AsnC-like"/>
</dbReference>
<dbReference type="GO" id="GO:0043201">
    <property type="term" value="P:response to L-leucine"/>
    <property type="evidence" value="ECO:0007669"/>
    <property type="project" value="TreeGrafter"/>
</dbReference>
<dbReference type="FunFam" id="1.10.10.10:FF:000015">
    <property type="entry name" value="Leucine-responsive transcriptional regulator Lrp"/>
    <property type="match status" value="1"/>
</dbReference>
<keyword evidence="3" id="KW-0238">DNA-binding</keyword>
<dbReference type="EMBL" id="FOLO01000060">
    <property type="protein sequence ID" value="SFD46849.1"/>
    <property type="molecule type" value="Genomic_DNA"/>
</dbReference>
<dbReference type="Gene3D" id="3.30.70.920">
    <property type="match status" value="1"/>
</dbReference>
<keyword evidence="4" id="KW-0010">Activator</keyword>
<accession>A0A1I1SK48</accession>
<evidence type="ECO:0000313" key="9">
    <source>
        <dbReference type="Proteomes" id="UP000198862"/>
    </source>
</evidence>
<protein>
    <recommendedName>
        <fullName evidence="6">Leucine-responsive regulatory protein</fullName>
    </recommendedName>
</protein>
<dbReference type="PRINTS" id="PR00033">
    <property type="entry name" value="HTHASNC"/>
</dbReference>
<dbReference type="AlphaFoldDB" id="A0A1I1SK48"/>
<evidence type="ECO:0000313" key="8">
    <source>
        <dbReference type="EMBL" id="SFD46849.1"/>
    </source>
</evidence>
<proteinExistence type="predicted"/>
<sequence>MVSSKASYTLDRIDHKILVELQKDGRVSNVELSRRIGLSATPCLERVKKLERDGFIMGYRAVIDPAKVGAALLVYVEITLTKTSPDVFEDFSKAVKLHDEILECHLVSGNFDFLLKTRVADMSAYRLVLGDVLLRLPSVSESRTYVVMEEVKSDEMLPLKVNS</sequence>
<dbReference type="InterPro" id="IPR019887">
    <property type="entry name" value="Tscrpt_reg_AsnC/Lrp_C"/>
</dbReference>
<dbReference type="Proteomes" id="UP000198862">
    <property type="component" value="Unassembled WGS sequence"/>
</dbReference>
<dbReference type="InterPro" id="IPR036390">
    <property type="entry name" value="WH_DNA-bd_sf"/>
</dbReference>
<dbReference type="FunFam" id="3.30.70.920:FF:000001">
    <property type="entry name" value="Transcriptional regulator, AsnC family"/>
    <property type="match status" value="1"/>
</dbReference>
<feature type="domain" description="HTH asnC-type" evidence="7">
    <location>
        <begin position="10"/>
        <end position="71"/>
    </location>
</feature>
<dbReference type="OrthoDB" id="166264at2"/>
<dbReference type="Gene3D" id="1.10.10.10">
    <property type="entry name" value="Winged helix-like DNA-binding domain superfamily/Winged helix DNA-binding domain"/>
    <property type="match status" value="1"/>
</dbReference>